<dbReference type="InterPro" id="IPR011051">
    <property type="entry name" value="RmlC_Cupin_sf"/>
</dbReference>
<proteinExistence type="predicted"/>
<dbReference type="EMBL" id="JAENHO010000009">
    <property type="protein sequence ID" value="MBL7258534.1"/>
    <property type="molecule type" value="Genomic_DNA"/>
</dbReference>
<name>A0ABS1VVQ6_9ACTN</name>
<protein>
    <submittedName>
        <fullName evidence="2">Cupin domain-containing protein</fullName>
    </submittedName>
</protein>
<keyword evidence="3" id="KW-1185">Reference proteome</keyword>
<dbReference type="PANTHER" id="PTHR40112:SF1">
    <property type="entry name" value="H2HPP ISOMERASE"/>
    <property type="match status" value="1"/>
</dbReference>
<sequence length="139" mass="15301">MNDDVGVQIVRANELSDQTPQTSGLQRFEAVSARLGSRDLWMGLSVLPAGSKTGVHHHGHSETALYVLSGVGRWWVGDRLDTVREAHPGDFVYIKPDVVHWEENASQTEPVRMIVARTTQDAIVVNLPEHPYGPGTGHE</sequence>
<dbReference type="InterPro" id="IPR052535">
    <property type="entry name" value="Bacilysin_H2HPP_isomerase"/>
</dbReference>
<dbReference type="SUPFAM" id="SSF51182">
    <property type="entry name" value="RmlC-like cupins"/>
    <property type="match status" value="1"/>
</dbReference>
<dbReference type="Proteomes" id="UP000598996">
    <property type="component" value="Unassembled WGS sequence"/>
</dbReference>
<evidence type="ECO:0000259" key="1">
    <source>
        <dbReference type="Pfam" id="PF07883"/>
    </source>
</evidence>
<dbReference type="Pfam" id="PF07883">
    <property type="entry name" value="Cupin_2"/>
    <property type="match status" value="1"/>
</dbReference>
<dbReference type="InterPro" id="IPR014710">
    <property type="entry name" value="RmlC-like_jellyroll"/>
</dbReference>
<accession>A0ABS1VVQ6</accession>
<gene>
    <name evidence="2" type="ORF">JKJ07_29905</name>
</gene>
<evidence type="ECO:0000313" key="2">
    <source>
        <dbReference type="EMBL" id="MBL7258534.1"/>
    </source>
</evidence>
<feature type="domain" description="Cupin type-2" evidence="1">
    <location>
        <begin position="45"/>
        <end position="115"/>
    </location>
</feature>
<dbReference type="InterPro" id="IPR013096">
    <property type="entry name" value="Cupin_2"/>
</dbReference>
<organism evidence="2 3">
    <name type="scientific">Paractinoplanes lichenicola</name>
    <dbReference type="NCBI Taxonomy" id="2802976"/>
    <lineage>
        <taxon>Bacteria</taxon>
        <taxon>Bacillati</taxon>
        <taxon>Actinomycetota</taxon>
        <taxon>Actinomycetes</taxon>
        <taxon>Micromonosporales</taxon>
        <taxon>Micromonosporaceae</taxon>
        <taxon>Paractinoplanes</taxon>
    </lineage>
</organism>
<dbReference type="RefSeq" id="WP_202995206.1">
    <property type="nucleotide sequence ID" value="NZ_JAENHO010000009.1"/>
</dbReference>
<dbReference type="PANTHER" id="PTHR40112">
    <property type="entry name" value="H2HPP ISOMERASE"/>
    <property type="match status" value="1"/>
</dbReference>
<reference evidence="2 3" key="1">
    <citation type="submission" date="2021-01" db="EMBL/GenBank/DDBJ databases">
        <title>Actinoplanes sp. nov. LDG1-01 isolated from lichen.</title>
        <authorList>
            <person name="Saeng-In P."/>
            <person name="Phongsopitanun W."/>
            <person name="Kanchanasin P."/>
            <person name="Yuki M."/>
            <person name="Kudo T."/>
            <person name="Ohkuma M."/>
            <person name="Tanasupawat S."/>
        </authorList>
    </citation>
    <scope>NUCLEOTIDE SEQUENCE [LARGE SCALE GENOMIC DNA]</scope>
    <source>
        <strain evidence="2 3">LDG1-01</strain>
    </source>
</reference>
<dbReference type="CDD" id="cd02210">
    <property type="entry name" value="cupin_BLR2406-like"/>
    <property type="match status" value="1"/>
</dbReference>
<evidence type="ECO:0000313" key="3">
    <source>
        <dbReference type="Proteomes" id="UP000598996"/>
    </source>
</evidence>
<dbReference type="Gene3D" id="2.60.120.10">
    <property type="entry name" value="Jelly Rolls"/>
    <property type="match status" value="1"/>
</dbReference>
<comment type="caution">
    <text evidence="2">The sequence shown here is derived from an EMBL/GenBank/DDBJ whole genome shotgun (WGS) entry which is preliminary data.</text>
</comment>